<evidence type="ECO:0000313" key="4">
    <source>
        <dbReference type="EMBL" id="KAJ8101741.1"/>
    </source>
</evidence>
<comment type="caution">
    <text evidence="4">The sequence shown here is derived from an EMBL/GenBank/DDBJ whole genome shotgun (WGS) entry which is preliminary data.</text>
</comment>
<reference evidence="4" key="1">
    <citation type="submission" date="2023-03" db="EMBL/GenBank/DDBJ databases">
        <title>Near-Complete genome sequence of Lipomyces tetrasporous NRRL Y-64009, an oleaginous yeast capable of growing on lignocellulosic hydrolysates.</title>
        <authorList>
            <consortium name="Lawrence Berkeley National Laboratory"/>
            <person name="Jagtap S.S."/>
            <person name="Liu J.-J."/>
            <person name="Walukiewicz H.E."/>
            <person name="Pangilinan J."/>
            <person name="Lipzen A."/>
            <person name="Ahrendt S."/>
            <person name="Koriabine M."/>
            <person name="Cobaugh K."/>
            <person name="Salamov A."/>
            <person name="Yoshinaga Y."/>
            <person name="Ng V."/>
            <person name="Daum C."/>
            <person name="Grigoriev I.V."/>
            <person name="Slininger P.J."/>
            <person name="Dien B.S."/>
            <person name="Jin Y.-S."/>
            <person name="Rao C.V."/>
        </authorList>
    </citation>
    <scope>NUCLEOTIDE SEQUENCE</scope>
    <source>
        <strain evidence="4">NRRL Y-64009</strain>
    </source>
</reference>
<feature type="compositionally biased region" description="Polar residues" evidence="2">
    <location>
        <begin position="1"/>
        <end position="12"/>
    </location>
</feature>
<dbReference type="EMBL" id="JARPMG010000003">
    <property type="protein sequence ID" value="KAJ8101741.1"/>
    <property type="molecule type" value="Genomic_DNA"/>
</dbReference>
<evidence type="ECO:0000259" key="3">
    <source>
        <dbReference type="PROSITE" id="PS50211"/>
    </source>
</evidence>
<feature type="domain" description="UDENN" evidence="3">
    <location>
        <begin position="73"/>
        <end position="556"/>
    </location>
</feature>
<accession>A0AAD7VU78</accession>
<dbReference type="RefSeq" id="XP_056045191.1">
    <property type="nucleotide sequence ID" value="XM_056186937.1"/>
</dbReference>
<dbReference type="InterPro" id="IPR024224">
    <property type="entry name" value="DENND6"/>
</dbReference>
<name>A0AAD7VU78_9ASCO</name>
<dbReference type="InterPro" id="IPR037516">
    <property type="entry name" value="Tripartite_DENN"/>
</dbReference>
<organism evidence="4 5">
    <name type="scientific">Lipomyces tetrasporus</name>
    <dbReference type="NCBI Taxonomy" id="54092"/>
    <lineage>
        <taxon>Eukaryota</taxon>
        <taxon>Fungi</taxon>
        <taxon>Dikarya</taxon>
        <taxon>Ascomycota</taxon>
        <taxon>Saccharomycotina</taxon>
        <taxon>Lipomycetes</taxon>
        <taxon>Lipomycetales</taxon>
        <taxon>Lipomycetaceae</taxon>
        <taxon>Lipomyces</taxon>
    </lineage>
</organism>
<proteinExistence type="inferred from homology"/>
<evidence type="ECO:0000256" key="1">
    <source>
        <dbReference type="ARBA" id="ARBA00007159"/>
    </source>
</evidence>
<dbReference type="PANTHER" id="PTHR13677">
    <property type="entry name" value="LD41638P"/>
    <property type="match status" value="1"/>
</dbReference>
<feature type="region of interest" description="Disordered" evidence="2">
    <location>
        <begin position="1"/>
        <end position="23"/>
    </location>
</feature>
<evidence type="ECO:0000256" key="2">
    <source>
        <dbReference type="SAM" id="MobiDB-lite"/>
    </source>
</evidence>
<dbReference type="GeneID" id="80882103"/>
<comment type="similarity">
    <text evidence="1">Belongs to the DENND6 family.</text>
</comment>
<feature type="compositionally biased region" description="Low complexity" evidence="2">
    <location>
        <begin position="570"/>
        <end position="600"/>
    </location>
</feature>
<dbReference type="GO" id="GO:0005085">
    <property type="term" value="F:guanyl-nucleotide exchange factor activity"/>
    <property type="evidence" value="ECO:0007669"/>
    <property type="project" value="InterPro"/>
</dbReference>
<gene>
    <name evidence="4" type="ORF">POJ06DRAFT_247741</name>
</gene>
<keyword evidence="5" id="KW-1185">Reference proteome</keyword>
<dbReference type="GO" id="GO:0055037">
    <property type="term" value="C:recycling endosome"/>
    <property type="evidence" value="ECO:0007669"/>
    <property type="project" value="TreeGrafter"/>
</dbReference>
<dbReference type="PANTHER" id="PTHR13677:SF0">
    <property type="entry name" value="LD41638P"/>
    <property type="match status" value="1"/>
</dbReference>
<protein>
    <recommendedName>
        <fullName evidence="3">UDENN domain-containing protein</fullName>
    </recommendedName>
</protein>
<feature type="region of interest" description="Disordered" evidence="2">
    <location>
        <begin position="570"/>
        <end position="606"/>
    </location>
</feature>
<dbReference type="AlphaFoldDB" id="A0AAD7VU78"/>
<dbReference type="Proteomes" id="UP001217417">
    <property type="component" value="Unassembled WGS sequence"/>
</dbReference>
<dbReference type="PROSITE" id="PS50211">
    <property type="entry name" value="DENN"/>
    <property type="match status" value="1"/>
</dbReference>
<sequence>MANRLTQGNTAPTRPVSALVGGTASPSKTVFAKSSRPVHVRSFSEAVAGQYSEQPDVFGVLPFRVQDLWKWIVCFCVLDFNVDIGPEFECIYPPVNFSEQDLKTICFSSFPEQSYPENAHTFHSFRFKPTSNLELPSSASSPVLSQSPFPNEGYLYGYVVFQQRKDSSRVRHYSQKSLALISPFEFPALFELVVRKAAKYCFGPALVPTLQTAAGHIACWPDPEAVMMKFNAAANGKRKGLDLAYLGDKIRVLVSSDPLLPLADFVGNDSDVYLFGKVGSWGTLVKELVDVAELYTMYELVMLGQSVAVLANTPSLCSKLVSNVVDLIKPIPYTGLVRDYITMHSDIESLNIISANPVPGVIGFTNPFLAKMVHECEGAVSLIDISTHHTTRRSSSLNVSLLPILLDLMPVTAAPQPMTLDLLYPVTATVDWQRRSLKKMFNTFGTAKSRSSSRRSRYLARDKQFLKTLRQMLADDASSVKIDKYVRLYFANLTAKILAPIKRYLYVARMSPRQFTYAEFMYYLTQANTGSTSPSLHTGHGGGVGPDNRALSLFGNMSLLSSSLTTASRAGTASPAESDSASDTSSPLSSSVTSASSTSTAPPPHEDHIAADLYREAVMPDKGVFVDHGAAAEFYSLLLRSANFEAWCFL</sequence>
<evidence type="ECO:0000313" key="5">
    <source>
        <dbReference type="Proteomes" id="UP001217417"/>
    </source>
</evidence>